<gene>
    <name evidence="2" type="primary">BnaCnng07160D</name>
    <name evidence="2" type="ORF">GSBRNA2T00053841001</name>
</gene>
<reference evidence="2 3" key="1">
    <citation type="journal article" date="2014" name="Science">
        <title>Plant genetics. Early allopolyploid evolution in the post-Neolithic Brassica napus oilseed genome.</title>
        <authorList>
            <person name="Chalhoub B."/>
            <person name="Denoeud F."/>
            <person name="Liu S."/>
            <person name="Parkin I.A."/>
            <person name="Tang H."/>
            <person name="Wang X."/>
            <person name="Chiquet J."/>
            <person name="Belcram H."/>
            <person name="Tong C."/>
            <person name="Samans B."/>
            <person name="Correa M."/>
            <person name="Da Silva C."/>
            <person name="Just J."/>
            <person name="Falentin C."/>
            <person name="Koh C.S."/>
            <person name="Le Clainche I."/>
            <person name="Bernard M."/>
            <person name="Bento P."/>
            <person name="Noel B."/>
            <person name="Labadie K."/>
            <person name="Alberti A."/>
            <person name="Charles M."/>
            <person name="Arnaud D."/>
            <person name="Guo H."/>
            <person name="Daviaud C."/>
            <person name="Alamery S."/>
            <person name="Jabbari K."/>
            <person name="Zhao M."/>
            <person name="Edger P.P."/>
            <person name="Chelaifa H."/>
            <person name="Tack D."/>
            <person name="Lassalle G."/>
            <person name="Mestiri I."/>
            <person name="Schnel N."/>
            <person name="Le Paslier M.C."/>
            <person name="Fan G."/>
            <person name="Renault V."/>
            <person name="Bayer P.E."/>
            <person name="Golicz A.A."/>
            <person name="Manoli S."/>
            <person name="Lee T.H."/>
            <person name="Thi V.H."/>
            <person name="Chalabi S."/>
            <person name="Hu Q."/>
            <person name="Fan C."/>
            <person name="Tollenaere R."/>
            <person name="Lu Y."/>
            <person name="Battail C."/>
            <person name="Shen J."/>
            <person name="Sidebottom C.H."/>
            <person name="Wang X."/>
            <person name="Canaguier A."/>
            <person name="Chauveau A."/>
            <person name="Berard A."/>
            <person name="Deniot G."/>
            <person name="Guan M."/>
            <person name="Liu Z."/>
            <person name="Sun F."/>
            <person name="Lim Y.P."/>
            <person name="Lyons E."/>
            <person name="Town C.D."/>
            <person name="Bancroft I."/>
            <person name="Wang X."/>
            <person name="Meng J."/>
            <person name="Ma J."/>
            <person name="Pires J.C."/>
            <person name="King G.J."/>
            <person name="Brunel D."/>
            <person name="Delourme R."/>
            <person name="Renard M."/>
            <person name="Aury J.M."/>
            <person name="Adams K.L."/>
            <person name="Batley J."/>
            <person name="Snowdon R.J."/>
            <person name="Tost J."/>
            <person name="Edwards D."/>
            <person name="Zhou Y."/>
            <person name="Hua W."/>
            <person name="Sharpe A.G."/>
            <person name="Paterson A.H."/>
            <person name="Guan C."/>
            <person name="Wincker P."/>
        </authorList>
    </citation>
    <scope>NUCLEOTIDE SEQUENCE [LARGE SCALE GENOMIC DNA]</scope>
    <source>
        <strain evidence="3">cv. Darmor-bzh</strain>
    </source>
</reference>
<dbReference type="Proteomes" id="UP000028999">
    <property type="component" value="Unassembled WGS sequence"/>
</dbReference>
<proteinExistence type="predicted"/>
<evidence type="ECO:0000256" key="1">
    <source>
        <dbReference type="SAM" id="Phobius"/>
    </source>
</evidence>
<dbReference type="PaxDb" id="3708-A0A078H3E1"/>
<sequence length="23" mass="2605">MVWAAPAAVVVLMLLDLGYYYVF</sequence>
<evidence type="ECO:0000313" key="3">
    <source>
        <dbReference type="Proteomes" id="UP000028999"/>
    </source>
</evidence>
<protein>
    <submittedName>
        <fullName evidence="2">BnaCnng07160D protein</fullName>
    </submittedName>
</protein>
<dbReference type="AlphaFoldDB" id="A0A078H3E1"/>
<evidence type="ECO:0000313" key="2">
    <source>
        <dbReference type="EMBL" id="CDY33145.1"/>
    </source>
</evidence>
<keyword evidence="3" id="KW-1185">Reference proteome</keyword>
<keyword evidence="1" id="KW-0812">Transmembrane</keyword>
<accession>A0A078H3E1</accession>
<feature type="transmembrane region" description="Helical" evidence="1">
    <location>
        <begin position="6"/>
        <end position="22"/>
    </location>
</feature>
<dbReference type="EMBL" id="LK032307">
    <property type="protein sequence ID" value="CDY33145.1"/>
    <property type="molecule type" value="Genomic_DNA"/>
</dbReference>
<organism evidence="2 3">
    <name type="scientific">Brassica napus</name>
    <name type="common">Rape</name>
    <dbReference type="NCBI Taxonomy" id="3708"/>
    <lineage>
        <taxon>Eukaryota</taxon>
        <taxon>Viridiplantae</taxon>
        <taxon>Streptophyta</taxon>
        <taxon>Embryophyta</taxon>
        <taxon>Tracheophyta</taxon>
        <taxon>Spermatophyta</taxon>
        <taxon>Magnoliopsida</taxon>
        <taxon>eudicotyledons</taxon>
        <taxon>Gunneridae</taxon>
        <taxon>Pentapetalae</taxon>
        <taxon>rosids</taxon>
        <taxon>malvids</taxon>
        <taxon>Brassicales</taxon>
        <taxon>Brassicaceae</taxon>
        <taxon>Brassiceae</taxon>
        <taxon>Brassica</taxon>
    </lineage>
</organism>
<dbReference type="Gramene" id="CDY33145">
    <property type="protein sequence ID" value="CDY33145"/>
    <property type="gene ID" value="GSBRNA2T00053841001"/>
</dbReference>
<keyword evidence="1" id="KW-0472">Membrane</keyword>
<name>A0A078H3E1_BRANA</name>
<keyword evidence="1" id="KW-1133">Transmembrane helix</keyword>